<dbReference type="InterPro" id="IPR004629">
    <property type="entry name" value="WecG_TagA_CpsF"/>
</dbReference>
<dbReference type="PANTHER" id="PTHR34136">
    <property type="match status" value="1"/>
</dbReference>
<dbReference type="EMBL" id="RJUR01000012">
    <property type="protein sequence ID" value="ROQ51255.1"/>
    <property type="molecule type" value="Genomic_DNA"/>
</dbReference>
<evidence type="ECO:0000256" key="1">
    <source>
        <dbReference type="ARBA" id="ARBA00022676"/>
    </source>
</evidence>
<proteinExistence type="predicted"/>
<dbReference type="Pfam" id="PF03808">
    <property type="entry name" value="Glyco_tran_WecG"/>
    <property type="match status" value="1"/>
</dbReference>
<dbReference type="GO" id="GO:0016758">
    <property type="term" value="F:hexosyltransferase activity"/>
    <property type="evidence" value="ECO:0007669"/>
    <property type="project" value="TreeGrafter"/>
</dbReference>
<name>A0A9X8EI51_PSEPU</name>
<keyword evidence="2" id="KW-0808">Transferase</keyword>
<evidence type="ECO:0000256" key="2">
    <source>
        <dbReference type="ARBA" id="ARBA00022679"/>
    </source>
</evidence>
<gene>
    <name evidence="3" type="ORF">EDF85_1714</name>
</gene>
<evidence type="ECO:0000313" key="4">
    <source>
        <dbReference type="Proteomes" id="UP000269115"/>
    </source>
</evidence>
<protein>
    <submittedName>
        <fullName evidence="3">N-acetylglucosaminyldiphosphoundecaprenol N-acetyl-beta-D-mannosaminyltransferase</fullName>
    </submittedName>
</protein>
<organism evidence="3 4">
    <name type="scientific">Pseudomonas putida</name>
    <name type="common">Arthrobacter siderocapsulatus</name>
    <dbReference type="NCBI Taxonomy" id="303"/>
    <lineage>
        <taxon>Bacteria</taxon>
        <taxon>Pseudomonadati</taxon>
        <taxon>Pseudomonadota</taxon>
        <taxon>Gammaproteobacteria</taxon>
        <taxon>Pseudomonadales</taxon>
        <taxon>Pseudomonadaceae</taxon>
        <taxon>Pseudomonas</taxon>
    </lineage>
</organism>
<dbReference type="RefSeq" id="WP_078479764.1">
    <property type="nucleotide sequence ID" value="NZ_RJUR01000012.1"/>
</dbReference>
<sequence>MSEQLGCRQRTTSSVIGVPIDVLSWPSVLDSVAEMAQTGKGYYVCICNVHSVVTATQDREFGDVVRNADLATPDGAPVAWLMRRLGVEGQARINGPDLMWKYLSEAATCGEPVYLYGGAQSTLDILTKVLPERMPGLVIAGAYSPPFRQLTAQEDEQIVEAINTSGAKTVWVSLGCPKQELWMAEHRDRVNAVMIGVGAAFDYHAGVIKRAPLWMQHSGLEWLHRLSSEPKRLFKRYLSTNSWFIYYAVRQLLKK</sequence>
<dbReference type="PANTHER" id="PTHR34136:SF1">
    <property type="entry name" value="UDP-N-ACETYL-D-MANNOSAMINURONIC ACID TRANSFERASE"/>
    <property type="match status" value="1"/>
</dbReference>
<comment type="caution">
    <text evidence="3">The sequence shown here is derived from an EMBL/GenBank/DDBJ whole genome shotgun (WGS) entry which is preliminary data.</text>
</comment>
<reference evidence="3 4" key="1">
    <citation type="submission" date="2018-11" db="EMBL/GenBank/DDBJ databases">
        <title>Genomic analyses of the natural microbiome of Caenorhabditis elegans.</title>
        <authorList>
            <person name="Samuel B."/>
        </authorList>
    </citation>
    <scope>NUCLEOTIDE SEQUENCE [LARGE SCALE GENOMIC DNA]</scope>
    <source>
        <strain evidence="3 4">BIGb0473</strain>
    </source>
</reference>
<dbReference type="NCBIfam" id="TIGR00696">
    <property type="entry name" value="wecG_tagA_cpsF"/>
    <property type="match status" value="1"/>
</dbReference>
<accession>A0A9X8EI51</accession>
<evidence type="ECO:0000313" key="3">
    <source>
        <dbReference type="EMBL" id="ROQ51255.1"/>
    </source>
</evidence>
<keyword evidence="1" id="KW-0328">Glycosyltransferase</keyword>
<dbReference type="Proteomes" id="UP000269115">
    <property type="component" value="Unassembled WGS sequence"/>
</dbReference>
<dbReference type="CDD" id="cd06533">
    <property type="entry name" value="Glyco_transf_WecG_TagA"/>
    <property type="match status" value="1"/>
</dbReference>
<dbReference type="AlphaFoldDB" id="A0A9X8EI51"/>